<accession>A0A934K9J9</accession>
<gene>
    <name evidence="2" type="ORF">JF922_13505</name>
</gene>
<comment type="caution">
    <text evidence="2">The sequence shown here is derived from an EMBL/GenBank/DDBJ whole genome shotgun (WGS) entry which is preliminary data.</text>
</comment>
<proteinExistence type="predicted"/>
<dbReference type="AlphaFoldDB" id="A0A934K9J9"/>
<dbReference type="Pfam" id="PF09948">
    <property type="entry name" value="PpoB2"/>
    <property type="match status" value="1"/>
</dbReference>
<feature type="transmembrane region" description="Helical" evidence="1">
    <location>
        <begin position="121"/>
        <end position="143"/>
    </location>
</feature>
<dbReference type="Proteomes" id="UP000612893">
    <property type="component" value="Unassembled WGS sequence"/>
</dbReference>
<reference evidence="2" key="1">
    <citation type="submission" date="2020-10" db="EMBL/GenBank/DDBJ databases">
        <title>Ca. Dormibacterota MAGs.</title>
        <authorList>
            <person name="Montgomery K."/>
        </authorList>
    </citation>
    <scope>NUCLEOTIDE SEQUENCE [LARGE SCALE GENOMIC DNA]</scope>
    <source>
        <strain evidence="2">SC8812_S17_10</strain>
    </source>
</reference>
<feature type="transmembrane region" description="Helical" evidence="1">
    <location>
        <begin position="87"/>
        <end position="109"/>
    </location>
</feature>
<dbReference type="RefSeq" id="WP_338202469.1">
    <property type="nucleotide sequence ID" value="NZ_JAEKNR010000139.1"/>
</dbReference>
<feature type="transmembrane region" description="Helical" evidence="1">
    <location>
        <begin position="184"/>
        <end position="206"/>
    </location>
</feature>
<keyword evidence="3" id="KW-1185">Reference proteome</keyword>
<evidence type="ECO:0000256" key="1">
    <source>
        <dbReference type="SAM" id="Phobius"/>
    </source>
</evidence>
<keyword evidence="1" id="KW-1133">Transmembrane helix</keyword>
<evidence type="ECO:0000313" key="2">
    <source>
        <dbReference type="EMBL" id="MBJ7599083.1"/>
    </source>
</evidence>
<keyword evidence="1" id="KW-0472">Membrane</keyword>
<keyword evidence="1" id="KW-0812">Transmembrane</keyword>
<evidence type="ECO:0000313" key="3">
    <source>
        <dbReference type="Proteomes" id="UP000612893"/>
    </source>
</evidence>
<feature type="transmembrane region" description="Helical" evidence="1">
    <location>
        <begin position="226"/>
        <end position="244"/>
    </location>
</feature>
<name>A0A934K9J9_9BACT</name>
<protein>
    <submittedName>
        <fullName evidence="2">DUF2182 domain-containing protein</fullName>
    </submittedName>
</protein>
<dbReference type="EMBL" id="JAEKNR010000139">
    <property type="protein sequence ID" value="MBJ7599083.1"/>
    <property type="molecule type" value="Genomic_DNA"/>
</dbReference>
<feature type="transmembrane region" description="Helical" evidence="1">
    <location>
        <begin position="49"/>
        <end position="66"/>
    </location>
</feature>
<dbReference type="InterPro" id="IPR018688">
    <property type="entry name" value="PpoB2-like"/>
</dbReference>
<sequence>MATALRRQAVFLIAIGVAWLLSVYAEFSGTALRLHHHSLYHDGLPFWQAALVLLGAWLVMTAAMMLPSSLPMIRHFQAVSQSRARPALAVALFVVAYFAVWSAFAVLAWSGDYLVHSTVHAWPWLAAHDQLIAAGVLATAAAYQFSPLKDACLRGCRHPAAFLMRFYRSGLGPAFELGLRHGMFCLGCCWALMLVMFAAGVAHLYWMAVPGLVMLAEKAFPGGDRLAVPVGLGLAVLAAFALLVPGSVPGL</sequence>
<organism evidence="2 3">
    <name type="scientific">Candidatus Nephthysia bennettiae</name>
    <dbReference type="NCBI Taxonomy" id="3127016"/>
    <lineage>
        <taxon>Bacteria</taxon>
        <taxon>Bacillati</taxon>
        <taxon>Candidatus Dormiibacterota</taxon>
        <taxon>Candidatus Dormibacteria</taxon>
        <taxon>Candidatus Dormibacterales</taxon>
        <taxon>Candidatus Dormibacteraceae</taxon>
        <taxon>Candidatus Nephthysia</taxon>
    </lineage>
</organism>